<sequence length="65" mass="7454">MNEEQFMQLIQQYANRKPQGYRNKVLALGFFWAMPFLAAVLEEAEQGATCHIFRNGLVILLPLSP</sequence>
<accession>A0AA46AH82</accession>
<organism evidence="1 2">
    <name type="scientific">Laceyella tengchongensis</name>
    <dbReference type="NCBI Taxonomy" id="574699"/>
    <lineage>
        <taxon>Bacteria</taxon>
        <taxon>Bacillati</taxon>
        <taxon>Bacillota</taxon>
        <taxon>Bacilli</taxon>
        <taxon>Bacillales</taxon>
        <taxon>Thermoactinomycetaceae</taxon>
        <taxon>Laceyella</taxon>
    </lineage>
</organism>
<evidence type="ECO:0000313" key="1">
    <source>
        <dbReference type="EMBL" id="SMP36364.1"/>
    </source>
</evidence>
<dbReference type="AlphaFoldDB" id="A0AA46AH82"/>
<keyword evidence="2" id="KW-1185">Reference proteome</keyword>
<name>A0AA46AH82_9BACL</name>
<dbReference type="RefSeq" id="WP_102992699.1">
    <property type="nucleotide sequence ID" value="NZ_FXTU01000020.1"/>
</dbReference>
<comment type="caution">
    <text evidence="1">The sequence shown here is derived from an EMBL/GenBank/DDBJ whole genome shotgun (WGS) entry which is preliminary data.</text>
</comment>
<reference evidence="1" key="1">
    <citation type="submission" date="2017-05" db="EMBL/GenBank/DDBJ databases">
        <authorList>
            <person name="Varghese N."/>
            <person name="Submissions S."/>
        </authorList>
    </citation>
    <scope>NUCLEOTIDE SEQUENCE</scope>
    <source>
        <strain evidence="1">DSM 45262</strain>
    </source>
</reference>
<evidence type="ECO:0000313" key="2">
    <source>
        <dbReference type="Proteomes" id="UP001157946"/>
    </source>
</evidence>
<dbReference type="Proteomes" id="UP001157946">
    <property type="component" value="Unassembled WGS sequence"/>
</dbReference>
<gene>
    <name evidence="1" type="ORF">SAMN06265361_1202</name>
</gene>
<protein>
    <submittedName>
        <fullName evidence="1">Uncharacterized protein</fullName>
    </submittedName>
</protein>
<dbReference type="EMBL" id="FXTU01000020">
    <property type="protein sequence ID" value="SMP36364.1"/>
    <property type="molecule type" value="Genomic_DNA"/>
</dbReference>
<proteinExistence type="predicted"/>